<dbReference type="InterPro" id="IPR026590">
    <property type="entry name" value="Ssirtuin_cat_dom"/>
</dbReference>
<feature type="binding site" evidence="3">
    <location>
        <position position="108"/>
    </location>
    <ligand>
        <name>Zn(2+)</name>
        <dbReference type="ChEBI" id="CHEBI:29105"/>
    </ligand>
</feature>
<feature type="binding site" evidence="3">
    <location>
        <position position="49"/>
    </location>
    <ligand>
        <name>Zn(2+)</name>
        <dbReference type="ChEBI" id="CHEBI:29105"/>
    </ligand>
</feature>
<dbReference type="GO" id="GO:0046872">
    <property type="term" value="F:metal ion binding"/>
    <property type="evidence" value="ECO:0007669"/>
    <property type="project" value="UniProtKB-KW"/>
</dbReference>
<feature type="binding site" evidence="3">
    <location>
        <position position="54"/>
    </location>
    <ligand>
        <name>Zn(2+)</name>
        <dbReference type="ChEBI" id="CHEBI:29105"/>
    </ligand>
</feature>
<keyword evidence="3" id="KW-0862">Zinc</keyword>
<dbReference type="GO" id="GO:0070403">
    <property type="term" value="F:NAD+ binding"/>
    <property type="evidence" value="ECO:0007669"/>
    <property type="project" value="InterPro"/>
</dbReference>
<proteinExistence type="predicted"/>
<feature type="compositionally biased region" description="Gly residues" evidence="4">
    <location>
        <begin position="254"/>
        <end position="265"/>
    </location>
</feature>
<evidence type="ECO:0000259" key="5">
    <source>
        <dbReference type="PROSITE" id="PS50305"/>
    </source>
</evidence>
<feature type="non-terminal residue" evidence="6">
    <location>
        <position position="563"/>
    </location>
</feature>
<dbReference type="STRING" id="44316.ENSEGOP00005022130"/>
<evidence type="ECO:0000256" key="2">
    <source>
        <dbReference type="ARBA" id="ARBA00023027"/>
    </source>
</evidence>
<dbReference type="EMBL" id="QUSF01005574">
    <property type="protein sequence ID" value="RLV62727.1"/>
    <property type="molecule type" value="Genomic_DNA"/>
</dbReference>
<dbReference type="InterPro" id="IPR029035">
    <property type="entry name" value="DHS-like_NAD/FAD-binding_dom"/>
</dbReference>
<feature type="region of interest" description="Disordered" evidence="4">
    <location>
        <begin position="1"/>
        <end position="20"/>
    </location>
</feature>
<evidence type="ECO:0000256" key="3">
    <source>
        <dbReference type="PROSITE-ProRule" id="PRU00236"/>
    </source>
</evidence>
<feature type="active site" description="Proton acceptor" evidence="3">
    <location>
        <position position="41"/>
    </location>
</feature>
<evidence type="ECO:0000313" key="6">
    <source>
        <dbReference type="EMBL" id="RLV62727.1"/>
    </source>
</evidence>
<evidence type="ECO:0000256" key="4">
    <source>
        <dbReference type="SAM" id="MobiDB-lite"/>
    </source>
</evidence>
<feature type="domain" description="Deacetylase sirtuin-type" evidence="5">
    <location>
        <begin position="1"/>
        <end position="268"/>
    </location>
</feature>
<gene>
    <name evidence="6" type="ORF">DV515_00019008</name>
</gene>
<keyword evidence="1" id="KW-0808">Transferase</keyword>
<feature type="binding site" evidence="3">
    <location>
        <position position="111"/>
    </location>
    <ligand>
        <name>Zn(2+)</name>
        <dbReference type="ChEBI" id="CHEBI:29105"/>
    </ligand>
</feature>
<dbReference type="GO" id="GO:0005884">
    <property type="term" value="C:actin filament"/>
    <property type="evidence" value="ECO:0007669"/>
    <property type="project" value="TreeGrafter"/>
</dbReference>
<comment type="caution">
    <text evidence="6">The sequence shown here is derived from an EMBL/GenBank/DDBJ whole genome shotgun (WGS) entry which is preliminary data.</text>
</comment>
<protein>
    <recommendedName>
        <fullName evidence="5">Deacetylase sirtuin-type domain-containing protein</fullName>
    </recommendedName>
</protein>
<feature type="compositionally biased region" description="Pro residues" evidence="4">
    <location>
        <begin position="219"/>
        <end position="239"/>
    </location>
</feature>
<evidence type="ECO:0000256" key="1">
    <source>
        <dbReference type="ARBA" id="ARBA00022679"/>
    </source>
</evidence>
<dbReference type="SUPFAM" id="SSF52467">
    <property type="entry name" value="DHS-like NAD/FAD-binding domain"/>
    <property type="match status" value="1"/>
</dbReference>
<accession>A0A3L8Q5Y1</accession>
<dbReference type="PANTHER" id="PTHR45691:SF6">
    <property type="entry name" value="PROTEIN DIAPHANOUS"/>
    <property type="match status" value="1"/>
</dbReference>
<reference evidence="6 7" key="1">
    <citation type="journal article" date="2018" name="Proc. R. Soc. B">
        <title>A non-coding region near Follistatin controls head colour polymorphism in the Gouldian finch.</title>
        <authorList>
            <person name="Toomey M.B."/>
            <person name="Marques C.I."/>
            <person name="Andrade P."/>
            <person name="Araujo P.M."/>
            <person name="Sabatino S."/>
            <person name="Gazda M.A."/>
            <person name="Afonso S."/>
            <person name="Lopes R.J."/>
            <person name="Corbo J.C."/>
            <person name="Carneiro M."/>
        </authorList>
    </citation>
    <scope>NUCLEOTIDE SEQUENCE [LARGE SCALE GENOMIC DNA]</scope>
    <source>
        <strain evidence="6">Red01</strain>
        <tissue evidence="6">Muscle</tissue>
    </source>
</reference>
<dbReference type="Pfam" id="PF02146">
    <property type="entry name" value="SIR2"/>
    <property type="match status" value="1"/>
</dbReference>
<name>A0A3L8Q5Y1_CHLGU</name>
<feature type="region of interest" description="Disordered" evidence="4">
    <location>
        <begin position="211"/>
        <end position="283"/>
    </location>
</feature>
<dbReference type="Gene3D" id="3.40.50.1220">
    <property type="entry name" value="TPP-binding domain"/>
    <property type="match status" value="1"/>
</dbReference>
<dbReference type="PROSITE" id="PS50305">
    <property type="entry name" value="SIRTUIN"/>
    <property type="match status" value="1"/>
</dbReference>
<dbReference type="AlphaFoldDB" id="A0A3L8Q5Y1"/>
<dbReference type="PANTHER" id="PTHR45691">
    <property type="entry name" value="PROTEIN DIAPHANOUS"/>
    <property type="match status" value="1"/>
</dbReference>
<dbReference type="GO" id="GO:0016740">
    <property type="term" value="F:transferase activity"/>
    <property type="evidence" value="ECO:0007669"/>
    <property type="project" value="UniProtKB-KW"/>
</dbReference>
<dbReference type="InterPro" id="IPR051412">
    <property type="entry name" value="Formin_Homology_Diaphanous_sf"/>
</dbReference>
<evidence type="ECO:0000313" key="7">
    <source>
        <dbReference type="Proteomes" id="UP000276834"/>
    </source>
</evidence>
<dbReference type="InterPro" id="IPR003000">
    <property type="entry name" value="Sirtuin"/>
</dbReference>
<feature type="region of interest" description="Disordered" evidence="4">
    <location>
        <begin position="431"/>
        <end position="500"/>
    </location>
</feature>
<dbReference type="GO" id="GO:0030041">
    <property type="term" value="P:actin filament polymerization"/>
    <property type="evidence" value="ECO:0007669"/>
    <property type="project" value="TreeGrafter"/>
</dbReference>
<feature type="compositionally biased region" description="Basic and acidic residues" evidence="4">
    <location>
        <begin position="431"/>
        <end position="489"/>
    </location>
</feature>
<organism evidence="6 7">
    <name type="scientific">Chloebia gouldiae</name>
    <name type="common">Gouldian finch</name>
    <name type="synonym">Erythrura gouldiae</name>
    <dbReference type="NCBI Taxonomy" id="44316"/>
    <lineage>
        <taxon>Eukaryota</taxon>
        <taxon>Metazoa</taxon>
        <taxon>Chordata</taxon>
        <taxon>Craniata</taxon>
        <taxon>Vertebrata</taxon>
        <taxon>Euteleostomi</taxon>
        <taxon>Archelosauria</taxon>
        <taxon>Archosauria</taxon>
        <taxon>Dinosauria</taxon>
        <taxon>Saurischia</taxon>
        <taxon>Theropoda</taxon>
        <taxon>Coelurosauria</taxon>
        <taxon>Aves</taxon>
        <taxon>Neognathae</taxon>
        <taxon>Neoaves</taxon>
        <taxon>Telluraves</taxon>
        <taxon>Australaves</taxon>
        <taxon>Passeriformes</taxon>
        <taxon>Passeroidea</taxon>
        <taxon>Passeridae</taxon>
        <taxon>Chloebia</taxon>
    </lineage>
</organism>
<feature type="non-terminal residue" evidence="6">
    <location>
        <position position="1"/>
    </location>
</feature>
<dbReference type="Proteomes" id="UP000276834">
    <property type="component" value="Unassembled WGS sequence"/>
</dbReference>
<keyword evidence="3" id="KW-0479">Metal-binding</keyword>
<feature type="region of interest" description="Disordered" evidence="4">
    <location>
        <begin position="535"/>
        <end position="563"/>
    </location>
</feature>
<keyword evidence="2" id="KW-0520">NAD</keyword>
<sequence>GLGGVTGDFGDPPDPPCAPPQNIDTLERVAGLDPELLVEAHGTFFTSHCLRPSCRQSYSLAWMRGTGGSGTPPSAGKPPWHPPIPLCPPTSPSSSLPERIFSSLVPKCEKCQGLVKPGEFWGGQGWGGFTPPPPPSPDLPPPPPDIVFFGESLPARFFTLLESVSGIWGALNPPPPSQPAWNLGNPPHPTSDVPSLTRTLRRLTCCSSWAPRCRTPQTPQIPPQTPQMPPDPGEPPGPHQHPQAPHQQGEDGAGEAGGRLGGTEGGWQRPPPPPHRLCPPQSDPLMSLMGFGGMDFDSDKAYRWGALTPPHGFGNSAAALETLKVVLGSPRMFLGTPEGGSGDLRGLGPLEAILGFLGARRGDFGVPVSPQGPGAWLWLNSWDGRYPPTPSPTHEFWGSICPPNPSGTPLNPCVSLQEELEELVRREHAAIDAKAGDRDGEHPQKHRGDEDKDGGNPKKSLGDKARAEKDPKKPQGDKEKTQNDPEKSQGGHLDCTSKIPSWKGCSWREAARTDGSGWAGPLGGCPRDEGWETVIESSSHPRSFPHPNFSQDLGNLPGLGEGQ</sequence>
<keyword evidence="7" id="KW-1185">Reference proteome</keyword>